<keyword evidence="8" id="KW-0464">Manganese</keyword>
<feature type="compositionally biased region" description="Low complexity" evidence="12">
    <location>
        <begin position="142"/>
        <end position="152"/>
    </location>
</feature>
<evidence type="ECO:0000313" key="15">
    <source>
        <dbReference type="Proteomes" id="UP000008141"/>
    </source>
</evidence>
<gene>
    <name evidence="14" type="ORF">CHLNCDRAFT_137423</name>
</gene>
<dbReference type="OrthoDB" id="300709at2759"/>
<dbReference type="PANTHER" id="PTHR34699:SF2">
    <property type="entry name" value="NON-CANONICAL PURINE NTP PHOSPHATASE_PRRC1 DOMAIN-CONTAINING PROTEIN"/>
    <property type="match status" value="1"/>
</dbReference>
<dbReference type="GO" id="GO:0006772">
    <property type="term" value="P:thiamine metabolic process"/>
    <property type="evidence" value="ECO:0007669"/>
    <property type="project" value="TreeGrafter"/>
</dbReference>
<dbReference type="OMA" id="LECFAWV"/>
<comment type="catalytic activity">
    <reaction evidence="11">
        <text>XTP + H2O = XDP + phosphate + H(+)</text>
        <dbReference type="Rhea" id="RHEA:28406"/>
        <dbReference type="ChEBI" id="CHEBI:15377"/>
        <dbReference type="ChEBI" id="CHEBI:15378"/>
        <dbReference type="ChEBI" id="CHEBI:43474"/>
        <dbReference type="ChEBI" id="CHEBI:59884"/>
        <dbReference type="ChEBI" id="CHEBI:61314"/>
        <dbReference type="EC" id="3.6.1.73"/>
    </reaction>
</comment>
<evidence type="ECO:0000256" key="1">
    <source>
        <dbReference type="ARBA" id="ARBA00001936"/>
    </source>
</evidence>
<feature type="domain" description="Non-canonical purine NTP phosphatase/PRRC1" evidence="13">
    <location>
        <begin position="29"/>
        <end position="101"/>
    </location>
</feature>
<evidence type="ECO:0000256" key="10">
    <source>
        <dbReference type="ARBA" id="ARBA00048174"/>
    </source>
</evidence>
<accession>E1ZME5</accession>
<keyword evidence="6" id="KW-0460">Magnesium</keyword>
<dbReference type="InterPro" id="IPR026533">
    <property type="entry name" value="NTPase/PRRC1"/>
</dbReference>
<evidence type="ECO:0000256" key="7">
    <source>
        <dbReference type="ARBA" id="ARBA00023080"/>
    </source>
</evidence>
<dbReference type="GO" id="GO:0009117">
    <property type="term" value="P:nucleotide metabolic process"/>
    <property type="evidence" value="ECO:0007669"/>
    <property type="project" value="UniProtKB-KW"/>
</dbReference>
<feature type="domain" description="Non-canonical purine NTP phosphatase/PRRC1" evidence="13">
    <location>
        <begin position="161"/>
        <end position="245"/>
    </location>
</feature>
<keyword evidence="3" id="KW-0479">Metal-binding</keyword>
<dbReference type="GO" id="GO:0046872">
    <property type="term" value="F:metal ion binding"/>
    <property type="evidence" value="ECO:0007669"/>
    <property type="project" value="UniProtKB-KW"/>
</dbReference>
<dbReference type="eggNOG" id="ENOG502S3KM">
    <property type="taxonomic scope" value="Eukaryota"/>
</dbReference>
<dbReference type="Gene3D" id="3.90.950.10">
    <property type="match status" value="1"/>
</dbReference>
<dbReference type="Pfam" id="PF01931">
    <property type="entry name" value="NTPase_I-T"/>
    <property type="match status" value="2"/>
</dbReference>
<protein>
    <recommendedName>
        <fullName evidence="9">inosine/xanthosine triphosphatase</fullName>
        <ecNumber evidence="9">3.6.1.73</ecNumber>
    </recommendedName>
</protein>
<proteinExistence type="predicted"/>
<comment type="cofactor">
    <cofactor evidence="2">
        <name>Mg(2+)</name>
        <dbReference type="ChEBI" id="CHEBI:18420"/>
    </cofactor>
</comment>
<dbReference type="EMBL" id="GL433853">
    <property type="protein sequence ID" value="EFN53096.1"/>
    <property type="molecule type" value="Genomic_DNA"/>
</dbReference>
<evidence type="ECO:0000256" key="12">
    <source>
        <dbReference type="SAM" id="MobiDB-lite"/>
    </source>
</evidence>
<feature type="compositionally biased region" description="Low complexity" evidence="12">
    <location>
        <begin position="120"/>
        <end position="134"/>
    </location>
</feature>
<dbReference type="PANTHER" id="PTHR34699">
    <property type="match status" value="1"/>
</dbReference>
<dbReference type="EC" id="3.6.1.73" evidence="9"/>
<dbReference type="InParanoid" id="E1ZME5"/>
<evidence type="ECO:0000256" key="9">
    <source>
        <dbReference type="ARBA" id="ARBA00038901"/>
    </source>
</evidence>
<dbReference type="InterPro" id="IPR050299">
    <property type="entry name" value="YjjX_NTPase"/>
</dbReference>
<dbReference type="Proteomes" id="UP000008141">
    <property type="component" value="Unassembled WGS sequence"/>
</dbReference>
<comment type="catalytic activity">
    <reaction evidence="10">
        <text>ITP + H2O = IDP + phosphate + H(+)</text>
        <dbReference type="Rhea" id="RHEA:28330"/>
        <dbReference type="ChEBI" id="CHEBI:15377"/>
        <dbReference type="ChEBI" id="CHEBI:15378"/>
        <dbReference type="ChEBI" id="CHEBI:43474"/>
        <dbReference type="ChEBI" id="CHEBI:58280"/>
        <dbReference type="ChEBI" id="CHEBI:61402"/>
        <dbReference type="EC" id="3.6.1.73"/>
    </reaction>
</comment>
<feature type="region of interest" description="Disordered" evidence="12">
    <location>
        <begin position="107"/>
        <end position="153"/>
    </location>
</feature>
<dbReference type="STRING" id="554065.E1ZME5"/>
<comment type="cofactor">
    <cofactor evidence="1">
        <name>Mn(2+)</name>
        <dbReference type="ChEBI" id="CHEBI:29035"/>
    </cofactor>
</comment>
<dbReference type="GO" id="GO:0103023">
    <property type="term" value="F:ITPase activity"/>
    <property type="evidence" value="ECO:0007669"/>
    <property type="project" value="UniProtKB-EC"/>
</dbReference>
<dbReference type="InterPro" id="IPR029001">
    <property type="entry name" value="ITPase-like_fam"/>
</dbReference>
<reference evidence="14 15" key="1">
    <citation type="journal article" date="2010" name="Plant Cell">
        <title>The Chlorella variabilis NC64A genome reveals adaptation to photosymbiosis, coevolution with viruses, and cryptic sex.</title>
        <authorList>
            <person name="Blanc G."/>
            <person name="Duncan G."/>
            <person name="Agarkova I."/>
            <person name="Borodovsky M."/>
            <person name="Gurnon J."/>
            <person name="Kuo A."/>
            <person name="Lindquist E."/>
            <person name="Lucas S."/>
            <person name="Pangilinan J."/>
            <person name="Polle J."/>
            <person name="Salamov A."/>
            <person name="Terry A."/>
            <person name="Yamada T."/>
            <person name="Dunigan D.D."/>
            <person name="Grigoriev I.V."/>
            <person name="Claverie J.M."/>
            <person name="Van Etten J.L."/>
        </authorList>
    </citation>
    <scope>NUCLEOTIDE SEQUENCE [LARGE SCALE GENOMIC DNA]</scope>
    <source>
        <strain evidence="14 15">NC64A</strain>
    </source>
</reference>
<evidence type="ECO:0000256" key="11">
    <source>
        <dbReference type="ARBA" id="ARBA00048781"/>
    </source>
</evidence>
<organism evidence="15">
    <name type="scientific">Chlorella variabilis</name>
    <name type="common">Green alga</name>
    <dbReference type="NCBI Taxonomy" id="554065"/>
    <lineage>
        <taxon>Eukaryota</taxon>
        <taxon>Viridiplantae</taxon>
        <taxon>Chlorophyta</taxon>
        <taxon>core chlorophytes</taxon>
        <taxon>Trebouxiophyceae</taxon>
        <taxon>Chlorellales</taxon>
        <taxon>Chlorellaceae</taxon>
        <taxon>Chlorella clade</taxon>
        <taxon>Chlorella</taxon>
    </lineage>
</organism>
<evidence type="ECO:0000313" key="14">
    <source>
        <dbReference type="EMBL" id="EFN53096.1"/>
    </source>
</evidence>
<evidence type="ECO:0000256" key="5">
    <source>
        <dbReference type="ARBA" id="ARBA00022801"/>
    </source>
</evidence>
<keyword evidence="5" id="KW-0378">Hydrolase</keyword>
<dbReference type="AlphaFoldDB" id="E1ZME5"/>
<evidence type="ECO:0000256" key="2">
    <source>
        <dbReference type="ARBA" id="ARBA00001946"/>
    </source>
</evidence>
<keyword evidence="15" id="KW-1185">Reference proteome</keyword>
<dbReference type="GeneID" id="17352563"/>
<keyword evidence="4" id="KW-0547">Nucleotide-binding</keyword>
<name>E1ZME5_CHLVA</name>
<evidence type="ECO:0000256" key="3">
    <source>
        <dbReference type="ARBA" id="ARBA00022723"/>
    </source>
</evidence>
<evidence type="ECO:0000259" key="13">
    <source>
        <dbReference type="Pfam" id="PF01931"/>
    </source>
</evidence>
<evidence type="ECO:0000256" key="8">
    <source>
        <dbReference type="ARBA" id="ARBA00023211"/>
    </source>
</evidence>
<sequence length="261" mass="27067">MPSTTPPQTVGPPATAAGVACCQLSVVVASRNAVKINAVAAALKRALPGVKHHVTGADSQSGVADQPFGDQETLRGACNRVASICLPQHQGCLLVAIEGGVGFQEPLPPSPALLGTDPGLQAQDAQQLQQQQQRRQQRREQALMQQQGGQQQAGTPLPGLECFAWVVVQAPGGATSQARTATFPLPPAISELMLRDGLELGDADDAVFGRVKSGRGNGTIGLLTSGLLTRQSYYEHAALCALVPLINPQLYPGFALAAGSE</sequence>
<evidence type="ECO:0000256" key="4">
    <source>
        <dbReference type="ARBA" id="ARBA00022741"/>
    </source>
</evidence>
<dbReference type="SUPFAM" id="SSF52972">
    <property type="entry name" value="ITPase-like"/>
    <property type="match status" value="2"/>
</dbReference>
<keyword evidence="7" id="KW-0546">Nucleotide metabolism</keyword>
<dbReference type="RefSeq" id="XP_005845198.1">
    <property type="nucleotide sequence ID" value="XM_005845136.1"/>
</dbReference>
<dbReference type="GO" id="GO:0000166">
    <property type="term" value="F:nucleotide binding"/>
    <property type="evidence" value="ECO:0007669"/>
    <property type="project" value="UniProtKB-KW"/>
</dbReference>
<dbReference type="KEGG" id="cvr:CHLNCDRAFT_137423"/>
<evidence type="ECO:0000256" key="6">
    <source>
        <dbReference type="ARBA" id="ARBA00022842"/>
    </source>
</evidence>